<sequence length="414" mass="43142">MRLSEATVRGVLVCAVLVACTPHQGETPPATRPTTLEVPTVSAAPPSPTPTAGPPDRSEAPSDGPPDRSEAPSDGPTGRAEVLVWADGTIVDGPSLDLGEARRVRLGSDVEHVRDVPAEPGKLVYLYDLRPDGSFLTVAGDAGLTGGGGGSVGALREVTEGRSRTLTSPHDEHADMRESISQARRVDGGVAWVEPYFELAGQRLVLAPAGSSRGRLVHQLWAVDGRIAALARWGAVLADGRVVGWDGKVSGEPADLDLEVSHRVAGDDVVETRCSPQGCEIALLTEGGKRQPLLRGPSGTWVDDSDGRFLLVHVDGGDGVSELWGVDIVDRTAVRIVGELYAQSMSDGRIVDQDHPATRAVVVDLVARTVEQLAVDGSASVAGIAGGLVALTSHDGEGAGTDGDGGDILRWPRR</sequence>
<dbReference type="PROSITE" id="PS51257">
    <property type="entry name" value="PROKAR_LIPOPROTEIN"/>
    <property type="match status" value="1"/>
</dbReference>
<organism evidence="2 3">
    <name type="scientific">Flavimobilis rhizosphaerae</name>
    <dbReference type="NCBI Taxonomy" id="2775421"/>
    <lineage>
        <taxon>Bacteria</taxon>
        <taxon>Bacillati</taxon>
        <taxon>Actinomycetota</taxon>
        <taxon>Actinomycetes</taxon>
        <taxon>Micrococcales</taxon>
        <taxon>Jonesiaceae</taxon>
        <taxon>Flavimobilis</taxon>
    </lineage>
</organism>
<accession>A0ABR9DNV3</accession>
<dbReference type="RefSeq" id="WP_192278056.1">
    <property type="nucleotide sequence ID" value="NZ_JACZDF010000002.1"/>
</dbReference>
<comment type="caution">
    <text evidence="2">The sequence shown here is derived from an EMBL/GenBank/DDBJ whole genome shotgun (WGS) entry which is preliminary data.</text>
</comment>
<reference evidence="2 3" key="1">
    <citation type="submission" date="2020-09" db="EMBL/GenBank/DDBJ databases">
        <title>Flavimobilis rhizosphaerae sp. nov., isolated from rhizosphere soil of Spartina alterniflora.</title>
        <authorList>
            <person name="Hanqin C."/>
        </authorList>
    </citation>
    <scope>NUCLEOTIDE SEQUENCE [LARGE SCALE GENOMIC DNA]</scope>
    <source>
        <strain evidence="2 3">GY 10621</strain>
    </source>
</reference>
<protein>
    <submittedName>
        <fullName evidence="2">Uncharacterized protein</fullName>
    </submittedName>
</protein>
<evidence type="ECO:0000313" key="3">
    <source>
        <dbReference type="Proteomes" id="UP000642107"/>
    </source>
</evidence>
<feature type="region of interest" description="Disordered" evidence="1">
    <location>
        <begin position="395"/>
        <end position="414"/>
    </location>
</feature>
<keyword evidence="3" id="KW-1185">Reference proteome</keyword>
<feature type="compositionally biased region" description="Basic and acidic residues" evidence="1">
    <location>
        <begin position="56"/>
        <end position="71"/>
    </location>
</feature>
<evidence type="ECO:0000313" key="2">
    <source>
        <dbReference type="EMBL" id="MBD9698609.1"/>
    </source>
</evidence>
<feature type="region of interest" description="Disordered" evidence="1">
    <location>
        <begin position="23"/>
        <end position="78"/>
    </location>
</feature>
<evidence type="ECO:0000256" key="1">
    <source>
        <dbReference type="SAM" id="MobiDB-lite"/>
    </source>
</evidence>
<dbReference type="Proteomes" id="UP000642107">
    <property type="component" value="Unassembled WGS sequence"/>
</dbReference>
<dbReference type="EMBL" id="JACZDF010000002">
    <property type="protein sequence ID" value="MBD9698609.1"/>
    <property type="molecule type" value="Genomic_DNA"/>
</dbReference>
<name>A0ABR9DNV3_9MICO</name>
<proteinExistence type="predicted"/>
<gene>
    <name evidence="2" type="ORF">IGS67_03750</name>
</gene>